<keyword evidence="1" id="KW-0813">Transport</keyword>
<gene>
    <name evidence="4" type="primary">Bcap31_1</name>
    <name evidence="4" type="ORF">GTO93_0017272</name>
</gene>
<feature type="non-terminal residue" evidence="4">
    <location>
        <position position="138"/>
    </location>
</feature>
<dbReference type="Gene3D" id="1.20.5.110">
    <property type="match status" value="1"/>
</dbReference>
<keyword evidence="1" id="KW-0256">Endoplasmic reticulum</keyword>
<dbReference type="PANTHER" id="PTHR12701:SF15">
    <property type="entry name" value="B-CELL RECEPTOR-ASSOCIATED PROTEIN 31"/>
    <property type="match status" value="1"/>
</dbReference>
<feature type="non-terminal residue" evidence="4">
    <location>
        <position position="1"/>
    </location>
</feature>
<dbReference type="Pfam" id="PF18035">
    <property type="entry name" value="Bap31_Bap29_C"/>
    <property type="match status" value="1"/>
</dbReference>
<feature type="domain" description="Bap31/Bap29 cytoplasmic coiled-coil" evidence="3">
    <location>
        <begin position="60"/>
        <end position="116"/>
    </location>
</feature>
<dbReference type="Proteomes" id="UP001166093">
    <property type="component" value="Unassembled WGS sequence"/>
</dbReference>
<evidence type="ECO:0000313" key="5">
    <source>
        <dbReference type="Proteomes" id="UP001166093"/>
    </source>
</evidence>
<comment type="caution">
    <text evidence="4">The sequence shown here is derived from an EMBL/GenBank/DDBJ whole genome shotgun (WGS) entry which is preliminary data.</text>
</comment>
<name>A0ABS2XDI5_POLSP</name>
<reference evidence="4" key="1">
    <citation type="journal article" date="2021" name="Cell">
        <title>Tracing the genetic footprints of vertebrate landing in non-teleost ray-finned fishes.</title>
        <authorList>
            <person name="Bi X."/>
            <person name="Wang K."/>
            <person name="Yang L."/>
            <person name="Pan H."/>
            <person name="Jiang H."/>
            <person name="Wei Q."/>
            <person name="Fang M."/>
            <person name="Yu H."/>
            <person name="Zhu C."/>
            <person name="Cai Y."/>
            <person name="He Y."/>
            <person name="Gan X."/>
            <person name="Zeng H."/>
            <person name="Yu D."/>
            <person name="Zhu Y."/>
            <person name="Jiang H."/>
            <person name="Qiu Q."/>
            <person name="Yang H."/>
            <person name="Zhang Y.E."/>
            <person name="Wang W."/>
            <person name="Zhu M."/>
            <person name="He S."/>
            <person name="Zhang G."/>
        </authorList>
    </citation>
    <scope>NUCLEOTIDE SEQUENCE</scope>
    <source>
        <strain evidence="4">Pddl_001</strain>
    </source>
</reference>
<feature type="coiled-coil region" evidence="2">
    <location>
        <begin position="55"/>
        <end position="117"/>
    </location>
</feature>
<comment type="subcellular location">
    <subcellularLocation>
        <location evidence="1">Endoplasmic reticulum membrane</location>
        <topology evidence="1">Multi-pass membrane protein</topology>
    </subcellularLocation>
</comment>
<evidence type="ECO:0000256" key="2">
    <source>
        <dbReference type="SAM" id="Coils"/>
    </source>
</evidence>
<sequence>MNRCVYRNGKSDSNCTAVSPIPGFTTSLISPSVSRQQAQKLKEAGIEVPEGGRKGLDVEEENKKLKAELKKLKEEFEITKKALQTSENDVKAIKKQAENLTKEYDRLLEEHSKLQVSVRVRFCVFSHLVQPVETGALI</sequence>
<dbReference type="InterPro" id="IPR041672">
    <property type="entry name" value="Bap31/Bap29_C"/>
</dbReference>
<comment type="similarity">
    <text evidence="1">Belongs to the BCAP29/BCAP31 family.</text>
</comment>
<evidence type="ECO:0000259" key="3">
    <source>
        <dbReference type="Pfam" id="PF18035"/>
    </source>
</evidence>
<organism evidence="4 5">
    <name type="scientific">Polyodon spathula</name>
    <name type="common">North American paddlefish</name>
    <name type="synonym">Squalus spathula</name>
    <dbReference type="NCBI Taxonomy" id="7913"/>
    <lineage>
        <taxon>Eukaryota</taxon>
        <taxon>Metazoa</taxon>
        <taxon>Chordata</taxon>
        <taxon>Craniata</taxon>
        <taxon>Vertebrata</taxon>
        <taxon>Euteleostomi</taxon>
        <taxon>Actinopterygii</taxon>
        <taxon>Chondrostei</taxon>
        <taxon>Acipenseriformes</taxon>
        <taxon>Polyodontidae</taxon>
        <taxon>Polyodon</taxon>
    </lineage>
</organism>
<accession>A0ABS2XDI5</accession>
<keyword evidence="1" id="KW-0653">Protein transport</keyword>
<evidence type="ECO:0000313" key="4">
    <source>
        <dbReference type="EMBL" id="MBN3272283.1"/>
    </source>
</evidence>
<comment type="function">
    <text evidence="1">May play a role in anterograde transport of membrane proteins from the endoplasmic reticulum to the Golgi.</text>
</comment>
<dbReference type="PANTHER" id="PTHR12701">
    <property type="entry name" value="BCR-ASSOCIATED PROTEIN, BAP"/>
    <property type="match status" value="1"/>
</dbReference>
<keyword evidence="1" id="KW-0931">ER-Golgi transport</keyword>
<protein>
    <recommendedName>
        <fullName evidence="1">Endoplasmic reticulum transmembrane protein</fullName>
    </recommendedName>
</protein>
<evidence type="ECO:0000256" key="1">
    <source>
        <dbReference type="RuleBase" id="RU367026"/>
    </source>
</evidence>
<proteinExistence type="inferred from homology"/>
<keyword evidence="5" id="KW-1185">Reference proteome</keyword>
<dbReference type="InterPro" id="IPR008417">
    <property type="entry name" value="BAP29/BAP31"/>
</dbReference>
<dbReference type="EMBL" id="JAAWVQ010018317">
    <property type="protein sequence ID" value="MBN3272283.1"/>
    <property type="molecule type" value="Genomic_DNA"/>
</dbReference>
<keyword evidence="2" id="KW-0175">Coiled coil</keyword>